<sequence>MVPEITMDAVISIVPRVVVFIACPFAETIAAGAVAIHIT</sequence>
<accession>A0ABQ5UG71</accession>
<gene>
    <name evidence="1" type="ORF">GCM10007913_26920</name>
</gene>
<evidence type="ECO:0000313" key="1">
    <source>
        <dbReference type="EMBL" id="GLQ10760.1"/>
    </source>
</evidence>
<organism evidence="1 2">
    <name type="scientific">Devosia yakushimensis</name>
    <dbReference type="NCBI Taxonomy" id="470028"/>
    <lineage>
        <taxon>Bacteria</taxon>
        <taxon>Pseudomonadati</taxon>
        <taxon>Pseudomonadota</taxon>
        <taxon>Alphaproteobacteria</taxon>
        <taxon>Hyphomicrobiales</taxon>
        <taxon>Devosiaceae</taxon>
        <taxon>Devosia</taxon>
    </lineage>
</organism>
<evidence type="ECO:0000313" key="2">
    <source>
        <dbReference type="Proteomes" id="UP001161406"/>
    </source>
</evidence>
<reference evidence="1" key="1">
    <citation type="journal article" date="2014" name="Int. J. Syst. Evol. Microbiol.">
        <title>Complete genome of a new Firmicutes species belonging to the dominant human colonic microbiota ('Ruminococcus bicirculans') reveals two chromosomes and a selective capacity to utilize plant glucans.</title>
        <authorList>
            <consortium name="NISC Comparative Sequencing Program"/>
            <person name="Wegmann U."/>
            <person name="Louis P."/>
            <person name="Goesmann A."/>
            <person name="Henrissat B."/>
            <person name="Duncan S.H."/>
            <person name="Flint H.J."/>
        </authorList>
    </citation>
    <scope>NUCLEOTIDE SEQUENCE</scope>
    <source>
        <strain evidence="1">NBRC 103855</strain>
    </source>
</reference>
<reference evidence="1" key="2">
    <citation type="submission" date="2023-01" db="EMBL/GenBank/DDBJ databases">
        <title>Draft genome sequence of Devosia yakushimensis strain NBRC 103855.</title>
        <authorList>
            <person name="Sun Q."/>
            <person name="Mori K."/>
        </authorList>
    </citation>
    <scope>NUCLEOTIDE SEQUENCE</scope>
    <source>
        <strain evidence="1">NBRC 103855</strain>
    </source>
</reference>
<keyword evidence="2" id="KW-1185">Reference proteome</keyword>
<dbReference type="EMBL" id="BSNG01000001">
    <property type="protein sequence ID" value="GLQ10760.1"/>
    <property type="molecule type" value="Genomic_DNA"/>
</dbReference>
<proteinExistence type="predicted"/>
<comment type="caution">
    <text evidence="1">The sequence shown here is derived from an EMBL/GenBank/DDBJ whole genome shotgun (WGS) entry which is preliminary data.</text>
</comment>
<protein>
    <submittedName>
        <fullName evidence="1">Uncharacterized protein</fullName>
    </submittedName>
</protein>
<dbReference type="Proteomes" id="UP001161406">
    <property type="component" value="Unassembled WGS sequence"/>
</dbReference>
<name>A0ABQ5UG71_9HYPH</name>